<dbReference type="PANTHER" id="PTHR16291">
    <property type="entry name" value="NUCLEAR CAP-BINDING PROTEIN SUBUNIT 3"/>
    <property type="match status" value="1"/>
</dbReference>
<feature type="region of interest" description="Disordered" evidence="1">
    <location>
        <begin position="401"/>
        <end position="463"/>
    </location>
</feature>
<name>A0A7S2L9J9_9STRA</name>
<dbReference type="GO" id="GO:0000340">
    <property type="term" value="F:RNA 7-methylguanosine cap binding"/>
    <property type="evidence" value="ECO:0007669"/>
    <property type="project" value="InterPro"/>
</dbReference>
<feature type="compositionally biased region" description="Basic residues" evidence="1">
    <location>
        <begin position="623"/>
        <end position="634"/>
    </location>
</feature>
<protein>
    <recommendedName>
        <fullName evidence="3">Farnesoic acid O-methyl transferase domain-containing protein</fullName>
    </recommendedName>
</protein>
<dbReference type="InterPro" id="IPR019416">
    <property type="entry name" value="NCBP3"/>
</dbReference>
<feature type="region of interest" description="Disordered" evidence="1">
    <location>
        <begin position="304"/>
        <end position="376"/>
    </location>
</feature>
<dbReference type="GO" id="GO:0005634">
    <property type="term" value="C:nucleus"/>
    <property type="evidence" value="ECO:0007669"/>
    <property type="project" value="TreeGrafter"/>
</dbReference>
<dbReference type="EMBL" id="HBGY01026135">
    <property type="protein sequence ID" value="CAD9599417.1"/>
    <property type="molecule type" value="Transcribed_RNA"/>
</dbReference>
<sequence length="673" mass="74688">MATKESNTCSACTFETINGKSIQLWTKKSADEENSDDMNMYEATTVEISEAVIMKPSTILRVAPMGMQDWQSTHFCTDLGVSTGQSRGNMVIQLEAQARECLAIALSPTPDFKFGCTYVCHFGASANLCTVIRRRLNHEEHVDASFPSTVCNRNEWQSYWVVIQGGVLKCGVGDVIGKNVVCELDDSLYNQLRSGLDAVKFVGIGNSTVDRHSPQSLKVRNVCVFAAPVEMKVRQFPAAAFISLSESANNEDDKMMAELMKEYAQEVSKARARAAKFGIAFKEPAPDAFMSWSEAKRLRSNTGSGFVTGIDITTEEERQKQQARRERFGLTNTKKKRNLRDDEDNGDEDGEIDDDGSDDIDAAENDDDDDDDDGYKEDDLVVSVDVSQAWDNEKMLRRHRADPYVPADAVGEDGNDMTEEPSTTDAVSGGEDTGNDDAAIENFSSDEVLEDENGDDTEGGGDDAEMDVYAVEATPVPEKIHLQCLDWSAFKQIRSPDIMCHFAAYGPSYVEWLGDLSCNVVFADCHSAKRALNALSQEIPSPPPLEKLERGCLDLGKMGWRLCITSVRKVSNDEFGRRGTRSRYLVREATTNDVLESRPTSWPKPPPGFTTRRVLGPNSDFPKRRRKKGGRNIHSRNNNVRGRKRAKRARRHQARESSGNAEPDLDSALSCPR</sequence>
<evidence type="ECO:0008006" key="3">
    <source>
        <dbReference type="Google" id="ProtNLM"/>
    </source>
</evidence>
<feature type="region of interest" description="Disordered" evidence="1">
    <location>
        <begin position="594"/>
        <end position="673"/>
    </location>
</feature>
<dbReference type="PANTHER" id="PTHR16291:SF0">
    <property type="entry name" value="NUCLEAR CAP-BINDING PROTEIN SUBUNIT 3"/>
    <property type="match status" value="1"/>
</dbReference>
<evidence type="ECO:0000313" key="2">
    <source>
        <dbReference type="EMBL" id="CAD9599417.1"/>
    </source>
</evidence>
<feature type="compositionally biased region" description="Acidic residues" evidence="1">
    <location>
        <begin position="341"/>
        <end position="376"/>
    </location>
</feature>
<proteinExistence type="predicted"/>
<feature type="compositionally biased region" description="Basic residues" evidence="1">
    <location>
        <begin position="641"/>
        <end position="653"/>
    </location>
</feature>
<accession>A0A7S2L9J9</accession>
<evidence type="ECO:0000256" key="1">
    <source>
        <dbReference type="SAM" id="MobiDB-lite"/>
    </source>
</evidence>
<dbReference type="GO" id="GO:0003729">
    <property type="term" value="F:mRNA binding"/>
    <property type="evidence" value="ECO:0007669"/>
    <property type="project" value="InterPro"/>
</dbReference>
<dbReference type="AlphaFoldDB" id="A0A7S2L9J9"/>
<organism evidence="2">
    <name type="scientific">Leptocylindrus danicus</name>
    <dbReference type="NCBI Taxonomy" id="163516"/>
    <lineage>
        <taxon>Eukaryota</taxon>
        <taxon>Sar</taxon>
        <taxon>Stramenopiles</taxon>
        <taxon>Ochrophyta</taxon>
        <taxon>Bacillariophyta</taxon>
        <taxon>Coscinodiscophyceae</taxon>
        <taxon>Chaetocerotophycidae</taxon>
        <taxon>Leptocylindrales</taxon>
        <taxon>Leptocylindraceae</taxon>
        <taxon>Leptocylindrus</taxon>
    </lineage>
</organism>
<reference evidence="2" key="1">
    <citation type="submission" date="2021-01" db="EMBL/GenBank/DDBJ databases">
        <authorList>
            <person name="Corre E."/>
            <person name="Pelletier E."/>
            <person name="Niang G."/>
            <person name="Scheremetjew M."/>
            <person name="Finn R."/>
            <person name="Kale V."/>
            <person name="Holt S."/>
            <person name="Cochrane G."/>
            <person name="Meng A."/>
            <person name="Brown T."/>
            <person name="Cohen L."/>
        </authorList>
    </citation>
    <scope>NUCLEOTIDE SEQUENCE</scope>
    <source>
        <strain evidence="2">B650</strain>
    </source>
</reference>
<gene>
    <name evidence="2" type="ORF">LDAN0321_LOCUS16162</name>
</gene>
<feature type="compositionally biased region" description="Acidic residues" evidence="1">
    <location>
        <begin position="410"/>
        <end position="419"/>
    </location>
</feature>
<feature type="compositionally biased region" description="Basic and acidic residues" evidence="1">
    <location>
        <begin position="315"/>
        <end position="328"/>
    </location>
</feature>
<feature type="compositionally biased region" description="Acidic residues" evidence="1">
    <location>
        <begin position="447"/>
        <end position="463"/>
    </location>
</feature>